<keyword evidence="3 7" id="KW-0690">Ribosome biogenesis</keyword>
<dbReference type="GO" id="GO:0005737">
    <property type="term" value="C:cytoplasm"/>
    <property type="evidence" value="ECO:0007669"/>
    <property type="project" value="UniProtKB-SubCell"/>
</dbReference>
<comment type="function">
    <text evidence="7">Aminocarboxypropyltransferase that catalyzes the aminocarboxypropyl transfer on pseudouridine corresponding to position 914 in M.jannaschii 16S rRNA. It constitutes the last step in biosynthesis of the hypermodified N1-methyl-N3-(3-amino-3-carboxypropyl) pseudouridine (m1acp3-Psi).</text>
</comment>
<comment type="subcellular location">
    <subcellularLocation>
        <location evidence="7">Cytoplasm</location>
    </subcellularLocation>
</comment>
<evidence type="ECO:0000256" key="4">
    <source>
        <dbReference type="ARBA" id="ARBA00022552"/>
    </source>
</evidence>
<evidence type="ECO:0000313" key="10">
    <source>
        <dbReference type="Proteomes" id="UP000028194"/>
    </source>
</evidence>
<keyword evidence="10" id="KW-1185">Reference proteome</keyword>
<evidence type="ECO:0000256" key="1">
    <source>
        <dbReference type="ARBA" id="ARBA00014114"/>
    </source>
</evidence>
<evidence type="ECO:0000256" key="5">
    <source>
        <dbReference type="ARBA" id="ARBA00022679"/>
    </source>
</evidence>
<dbReference type="HOGENOM" id="CLU_035060_4_1_2"/>
<dbReference type="KEGG" id="nev:NTE_01455"/>
<sequence>MQHVKPQVYMMRQDDPFKCTAAKLAKFKIAEPVKFIRKDAIVLNPFSETLLTKNDAGIASSVCAVDCSWERADDVAKHQRVFSAGIGRRLPAMLAANPTNYAKLGKLSSAEALAGALYILGDRQTAAEIMNKFKWGHTFLELNANLLEDYSSAETQEQMMQTELEYFPNLK</sequence>
<feature type="binding site" evidence="7">
    <location>
        <position position="109"/>
    </location>
    <ligand>
        <name>S-adenosyl-L-methionine</name>
        <dbReference type="ChEBI" id="CHEBI:59789"/>
    </ligand>
</feature>
<name>A0A075MW48_9ARCH</name>
<comment type="catalytic activity">
    <reaction evidence="7">
        <text>an N(1)-methylpseudouridine in rRNA + S-adenosyl-L-methionine = N(1)-methyl-N(3)-[(3S)-3-amino-3-carboxypropyl]pseudouridine in rRNA + S-methyl-5'-thioadenosine + H(+)</text>
        <dbReference type="Rhea" id="RHEA:63296"/>
        <dbReference type="Rhea" id="RHEA-COMP:11634"/>
        <dbReference type="Rhea" id="RHEA-COMP:16310"/>
        <dbReference type="ChEBI" id="CHEBI:15378"/>
        <dbReference type="ChEBI" id="CHEBI:17509"/>
        <dbReference type="ChEBI" id="CHEBI:59789"/>
        <dbReference type="ChEBI" id="CHEBI:74890"/>
        <dbReference type="ChEBI" id="CHEBI:146234"/>
        <dbReference type="EC" id="2.5.1.157"/>
    </reaction>
</comment>
<feature type="binding site" evidence="7">
    <location>
        <position position="65"/>
    </location>
    <ligand>
        <name>S-adenosyl-L-methionine</name>
        <dbReference type="ChEBI" id="CHEBI:59789"/>
    </ligand>
</feature>
<gene>
    <name evidence="9" type="ORF">NTE_01455</name>
</gene>
<dbReference type="EMBL" id="CP007174">
    <property type="protein sequence ID" value="AIF83519.1"/>
    <property type="molecule type" value="Genomic_DNA"/>
</dbReference>
<feature type="binding site" evidence="7">
    <location>
        <position position="90"/>
    </location>
    <ligand>
        <name>S-adenosyl-L-methionine</name>
        <dbReference type="ChEBI" id="CHEBI:59789"/>
    </ligand>
</feature>
<dbReference type="PANTHER" id="PTHR20426:SF0">
    <property type="entry name" value="18S RRNA AMINOCARBOXYPROPYLTRANSFERASE"/>
    <property type="match status" value="1"/>
</dbReference>
<evidence type="ECO:0000256" key="2">
    <source>
        <dbReference type="ARBA" id="ARBA00022490"/>
    </source>
</evidence>
<comment type="caution">
    <text evidence="7">Lacks conserved residue(s) required for the propagation of feature annotation.</text>
</comment>
<evidence type="ECO:0000256" key="7">
    <source>
        <dbReference type="HAMAP-Rule" id="MF_01116"/>
    </source>
</evidence>
<accession>A0A075MW48</accession>
<dbReference type="PANTHER" id="PTHR20426">
    <property type="entry name" value="RIBOSOME BIOGENESIS PROTEIN TSR3 HOMOLOG"/>
    <property type="match status" value="1"/>
</dbReference>
<reference evidence="9 10" key="1">
    <citation type="journal article" date="2014" name="PLoS ONE">
        <title>Genome Sequence of Candidatus Nitrososphaera evergladensis from Group I.1b Enriched from Everglades Soil Reveals Novel Genomic Features of the Ammonia-Oxidizing Archaea.</title>
        <authorList>
            <person name="Zhalnina K.V."/>
            <person name="Dias R."/>
            <person name="Leonard M.T."/>
            <person name="Dorr de Quadros P."/>
            <person name="Camargo F.A."/>
            <person name="Drew J.C."/>
            <person name="Farmerie W.G."/>
            <person name="Daroub S.H."/>
            <person name="Triplett E.W."/>
        </authorList>
    </citation>
    <scope>NUCLEOTIDE SEQUENCE [LARGE SCALE GENOMIC DNA]</scope>
    <source>
        <strain evidence="9 10">SR1</strain>
    </source>
</reference>
<feature type="domain" description="16S/18S rRNA aminocarboxypropyltransferase Tsr3 C-terminal" evidence="8">
    <location>
        <begin position="41"/>
        <end position="166"/>
    </location>
</feature>
<proteinExistence type="inferred from homology"/>
<keyword evidence="2 7" id="KW-0963">Cytoplasm</keyword>
<dbReference type="eggNOG" id="arCOG04733">
    <property type="taxonomic scope" value="Archaea"/>
</dbReference>
<keyword evidence="5 7" id="KW-0808">Transferase</keyword>
<evidence type="ECO:0000313" key="9">
    <source>
        <dbReference type="EMBL" id="AIF83519.1"/>
    </source>
</evidence>
<dbReference type="InterPro" id="IPR007177">
    <property type="entry name" value="Tsr3_C"/>
</dbReference>
<dbReference type="NCBIfam" id="NF002621">
    <property type="entry name" value="PRK02287.1"/>
    <property type="match status" value="1"/>
</dbReference>
<protein>
    <recommendedName>
        <fullName evidence="1 7">16S rRNA aminocarboxypropyltransferase</fullName>
        <ecNumber evidence="7">2.5.1.157</ecNumber>
    </recommendedName>
</protein>
<dbReference type="EC" id="2.5.1.157" evidence="7"/>
<keyword evidence="6 7" id="KW-0949">S-adenosyl-L-methionine</keyword>
<dbReference type="HAMAP" id="MF_01116">
    <property type="entry name" value="TSR3"/>
    <property type="match status" value="1"/>
</dbReference>
<dbReference type="Pfam" id="PF04034">
    <property type="entry name" value="Ribo_biogen_C"/>
    <property type="match status" value="1"/>
</dbReference>
<dbReference type="InterPro" id="IPR022968">
    <property type="entry name" value="Tsr3-like"/>
</dbReference>
<evidence type="ECO:0000256" key="6">
    <source>
        <dbReference type="ARBA" id="ARBA00022691"/>
    </source>
</evidence>
<dbReference type="STRING" id="1459636.NTE_01455"/>
<dbReference type="GO" id="GO:1904047">
    <property type="term" value="F:S-adenosyl-L-methionine binding"/>
    <property type="evidence" value="ECO:0007669"/>
    <property type="project" value="UniProtKB-UniRule"/>
</dbReference>
<feature type="binding site" evidence="7">
    <location>
        <position position="20"/>
    </location>
    <ligand>
        <name>S-adenosyl-L-methionine</name>
        <dbReference type="ChEBI" id="CHEBI:59789"/>
    </ligand>
</feature>
<evidence type="ECO:0000256" key="3">
    <source>
        <dbReference type="ARBA" id="ARBA00022517"/>
    </source>
</evidence>
<organism evidence="9 10">
    <name type="scientific">Candidatus Nitrososphaera evergladensis SR1</name>
    <dbReference type="NCBI Taxonomy" id="1459636"/>
    <lineage>
        <taxon>Archaea</taxon>
        <taxon>Nitrososphaerota</taxon>
        <taxon>Nitrososphaeria</taxon>
        <taxon>Nitrososphaerales</taxon>
        <taxon>Nitrososphaeraceae</taxon>
        <taxon>Nitrososphaera</taxon>
    </lineage>
</organism>
<dbReference type="AlphaFoldDB" id="A0A075MW48"/>
<dbReference type="GO" id="GO:0106388">
    <property type="term" value="F:rRNA small subunit aminocarboxypropyltransferase activity"/>
    <property type="evidence" value="ECO:0007669"/>
    <property type="project" value="UniProtKB-EC"/>
</dbReference>
<dbReference type="GO" id="GO:0000455">
    <property type="term" value="P:enzyme-directed rRNA pseudouridine synthesis"/>
    <property type="evidence" value="ECO:0007669"/>
    <property type="project" value="UniProtKB-UniRule"/>
</dbReference>
<comment type="similarity">
    <text evidence="7">Belongs to the TDD superfamily. TSR3 family.</text>
</comment>
<keyword evidence="4 7" id="KW-0698">rRNA processing</keyword>
<dbReference type="Proteomes" id="UP000028194">
    <property type="component" value="Chromosome"/>
</dbReference>
<evidence type="ECO:0000259" key="8">
    <source>
        <dbReference type="Pfam" id="PF04034"/>
    </source>
</evidence>